<dbReference type="VEuPathDB" id="FungiDB:SPPG_06781"/>
<reference evidence="2 3" key="1">
    <citation type="submission" date="2009-08" db="EMBL/GenBank/DDBJ databases">
        <title>The Genome Sequence of Spizellomyces punctatus strain DAOM BR117.</title>
        <authorList>
            <consortium name="The Broad Institute Genome Sequencing Platform"/>
            <person name="Russ C."/>
            <person name="Cuomo C."/>
            <person name="Shea T."/>
            <person name="Young S.K."/>
            <person name="Zeng Q."/>
            <person name="Koehrsen M."/>
            <person name="Haas B."/>
            <person name="Borodovsky M."/>
            <person name="Guigo R."/>
            <person name="Alvarado L."/>
            <person name="Berlin A."/>
            <person name="Bochicchio J."/>
            <person name="Borenstein D."/>
            <person name="Chapman S."/>
            <person name="Chen Z."/>
            <person name="Engels R."/>
            <person name="Freedman E."/>
            <person name="Gellesch M."/>
            <person name="Goldberg J."/>
            <person name="Griggs A."/>
            <person name="Gujja S."/>
            <person name="Heiman D."/>
            <person name="Hepburn T."/>
            <person name="Howarth C."/>
            <person name="Jen D."/>
            <person name="Larson L."/>
            <person name="Lewis B."/>
            <person name="Mehta T."/>
            <person name="Park D."/>
            <person name="Pearson M."/>
            <person name="Roberts A."/>
            <person name="Saif S."/>
            <person name="Shenoy N."/>
            <person name="Sisk P."/>
            <person name="Stolte C."/>
            <person name="Sykes S."/>
            <person name="Thomson T."/>
            <person name="Walk T."/>
            <person name="White J."/>
            <person name="Yandava C."/>
            <person name="Burger G."/>
            <person name="Gray M.W."/>
            <person name="Holland P.W.H."/>
            <person name="King N."/>
            <person name="Lang F.B.F."/>
            <person name="Roger A.J."/>
            <person name="Ruiz-Trillo I."/>
            <person name="Lander E."/>
            <person name="Nusbaum C."/>
        </authorList>
    </citation>
    <scope>NUCLEOTIDE SEQUENCE [LARGE SCALE GENOMIC DNA]</scope>
    <source>
        <strain evidence="2 3">DAOM BR117</strain>
    </source>
</reference>
<accession>A0A0L0HA57</accession>
<evidence type="ECO:0000313" key="3">
    <source>
        <dbReference type="Proteomes" id="UP000053201"/>
    </source>
</evidence>
<dbReference type="OrthoDB" id="10004862at2759"/>
<dbReference type="OMA" id="FEELAWM"/>
<evidence type="ECO:0000256" key="1">
    <source>
        <dbReference type="ARBA" id="ARBA00023002"/>
    </source>
</evidence>
<name>A0A0L0HA57_SPIPD</name>
<dbReference type="InParanoid" id="A0A0L0HA57"/>
<gene>
    <name evidence="2" type="ORF">SPPG_06781</name>
</gene>
<protein>
    <submittedName>
        <fullName evidence="2">Uncharacterized protein</fullName>
    </submittedName>
</protein>
<dbReference type="PANTHER" id="PTHR35870:SF1">
    <property type="entry name" value="PROTEIN, PUTATIVE (AFU_ORTHOLOGUE AFUA_5G03330)-RELATED"/>
    <property type="match status" value="1"/>
</dbReference>
<dbReference type="EMBL" id="KQ257462">
    <property type="protein sequence ID" value="KNC97784.1"/>
    <property type="molecule type" value="Genomic_DNA"/>
</dbReference>
<dbReference type="STRING" id="645134.A0A0L0HA57"/>
<dbReference type="InterPro" id="IPR025337">
    <property type="entry name" value="Questin_oxidase-like"/>
</dbReference>
<keyword evidence="1" id="KW-0560">Oxidoreductase</keyword>
<organism evidence="2 3">
    <name type="scientific">Spizellomyces punctatus (strain DAOM BR117)</name>
    <dbReference type="NCBI Taxonomy" id="645134"/>
    <lineage>
        <taxon>Eukaryota</taxon>
        <taxon>Fungi</taxon>
        <taxon>Fungi incertae sedis</taxon>
        <taxon>Chytridiomycota</taxon>
        <taxon>Chytridiomycota incertae sedis</taxon>
        <taxon>Chytridiomycetes</taxon>
        <taxon>Spizellomycetales</taxon>
        <taxon>Spizellomycetaceae</taxon>
        <taxon>Spizellomyces</taxon>
    </lineage>
</organism>
<keyword evidence="3" id="KW-1185">Reference proteome</keyword>
<dbReference type="GO" id="GO:0016491">
    <property type="term" value="F:oxidoreductase activity"/>
    <property type="evidence" value="ECO:0007669"/>
    <property type="project" value="UniProtKB-KW"/>
</dbReference>
<dbReference type="RefSeq" id="XP_016605824.1">
    <property type="nucleotide sequence ID" value="XM_016754980.1"/>
</dbReference>
<dbReference type="AlphaFoldDB" id="A0A0L0HA57"/>
<dbReference type="eggNOG" id="ENOG502SEMU">
    <property type="taxonomic scope" value="Eukaryota"/>
</dbReference>
<sequence length="453" mass="50912">MPVTTLPNNGATLAVPSHLRIVPAFNVEADRERWNVVEQLLAKDFASHHVEVLNRHTKEYQPNYAVHALLSFYKINASETVMKERYDLESKMLDPAGPVTVKITADNWTEYLGKGQTHYTAYTQFFLTEIETNGIKPTIATYLPTLVRGLGNDCFHPLVHLGLGLEFQHPFVIAQGLAYWAYTYTPIIDSLPPTVDDDDTANVLEILQDAREDVRFDPEQIHPHWGQLEFHKRVRKAVGSKLGQDLAELVSEWKIEENEHSIRAALEELTNAVVLVAVTTGHVFPQQLDFPLMQGLIACKYLHTTLAFLPTQKDQIHLLRRFLLVLLALYVSQGRPNLHPDRLETAYFDSMDMEPLSTSPPVGSPTLPSTPALMAREWHALCGAPAHLDDDVHVMEACAALKMFEDLYGEKSGAYLKAAKVVRSVVKTGSGEEWEFRGCGYPQASSFLLEEEE</sequence>
<proteinExistence type="predicted"/>
<dbReference type="Proteomes" id="UP000053201">
    <property type="component" value="Unassembled WGS sequence"/>
</dbReference>
<dbReference type="Pfam" id="PF14027">
    <property type="entry name" value="Questin_oxidase"/>
    <property type="match status" value="1"/>
</dbReference>
<dbReference type="GeneID" id="27690059"/>
<evidence type="ECO:0000313" key="2">
    <source>
        <dbReference type="EMBL" id="KNC97784.1"/>
    </source>
</evidence>
<dbReference type="PANTHER" id="PTHR35870">
    <property type="entry name" value="PROTEIN, PUTATIVE (AFU_ORTHOLOGUE AFUA_5G03330)-RELATED"/>
    <property type="match status" value="1"/>
</dbReference>